<dbReference type="NCBIfam" id="TIGR00368">
    <property type="entry name" value="YifB family Mg chelatase-like AAA ATPase"/>
    <property type="match status" value="1"/>
</dbReference>
<dbReference type="CDD" id="cd00009">
    <property type="entry name" value="AAA"/>
    <property type="match status" value="1"/>
</dbReference>
<dbReference type="InterPro" id="IPR014721">
    <property type="entry name" value="Ribsml_uS5_D2-typ_fold_subgr"/>
</dbReference>
<accession>A0A935CEB7</accession>
<protein>
    <submittedName>
        <fullName evidence="3">YifB family Mg chelatase-like AAA ATPase</fullName>
    </submittedName>
</protein>
<comment type="similarity">
    <text evidence="1">Belongs to the Mg-chelatase subunits D/I family. ComM subfamily.</text>
</comment>
<dbReference type="Gene3D" id="3.40.50.300">
    <property type="entry name" value="P-loop containing nucleotide triphosphate hydrolases"/>
    <property type="match status" value="1"/>
</dbReference>
<dbReference type="Proteomes" id="UP000718281">
    <property type="component" value="Unassembled WGS sequence"/>
</dbReference>
<dbReference type="InterPro" id="IPR045006">
    <property type="entry name" value="CHLI-like"/>
</dbReference>
<dbReference type="Pfam" id="PF13541">
    <property type="entry name" value="ChlI"/>
    <property type="match status" value="1"/>
</dbReference>
<name>A0A935CEB7_9MICO</name>
<dbReference type="EMBL" id="JADIXZ010000005">
    <property type="protein sequence ID" value="MBK6301803.1"/>
    <property type="molecule type" value="Genomic_DNA"/>
</dbReference>
<dbReference type="InterPro" id="IPR000523">
    <property type="entry name" value="Mg_chelatse_chII-like_cat_dom"/>
</dbReference>
<dbReference type="Pfam" id="PF01078">
    <property type="entry name" value="Mg_chelatase"/>
    <property type="match status" value="1"/>
</dbReference>
<proteinExistence type="inferred from homology"/>
<dbReference type="Pfam" id="PF13335">
    <property type="entry name" value="Mg_chelatase_C"/>
    <property type="match status" value="1"/>
</dbReference>
<dbReference type="PANTHER" id="PTHR32039">
    <property type="entry name" value="MAGNESIUM-CHELATASE SUBUNIT CHLI"/>
    <property type="match status" value="1"/>
</dbReference>
<dbReference type="SMART" id="SM00382">
    <property type="entry name" value="AAA"/>
    <property type="match status" value="1"/>
</dbReference>
<dbReference type="SUPFAM" id="SSF54211">
    <property type="entry name" value="Ribosomal protein S5 domain 2-like"/>
    <property type="match status" value="1"/>
</dbReference>
<dbReference type="SUPFAM" id="SSF52540">
    <property type="entry name" value="P-loop containing nucleoside triphosphate hydrolases"/>
    <property type="match status" value="1"/>
</dbReference>
<evidence type="ECO:0000256" key="1">
    <source>
        <dbReference type="ARBA" id="ARBA00006354"/>
    </source>
</evidence>
<dbReference type="InterPro" id="IPR004482">
    <property type="entry name" value="Mg_chelat-rel"/>
</dbReference>
<sequence length="512" mass="53312">MGLGRTRSVGLRGVEGFLVEVESDVAPGLPAFTVSGRADAACAQAPDRVRAAASNSRHPVPQRRITVNLSPASVLKVGSGFDLAIVVATLAAAGEIPAGVVEEVVHIGELGLDGSVRPVRGLVPLVVAAAKAGARHVVVPVGNAKEARLVAGVQVHPVAWLEELVARYRTLAHGGPVSDVPEPDALSEPERPAPDLADVVGQAEGRLAVEIAAAGAHHLYLVGPPGAGKSMLAERLPGLLPELDDHQAMEVTAIASILGTLASFDGLCRRPPFVAPHHGASMPAIIGGGSGHVLPGAVTAAHHGVLFLDEAPEFRPGVMQALRQPIESGHVVVARAIGNIRFPCEFQLVLAANPCPCGMGSGKASSCSCTPIQQRRYSGRLSGPILDRIDIQVHVPAPSRAALLGEPGESSEVVRARVFQARATASLRWDARPYAVNGRVPGPVLRSGPFRLGPTRTVDLDRAIDRGLLSLRGYDRCLRLAWTIADLAGRTSPTRDDVGLALSLRHQPALAA</sequence>
<dbReference type="InterPro" id="IPR027417">
    <property type="entry name" value="P-loop_NTPase"/>
</dbReference>
<dbReference type="Gene3D" id="3.30.230.10">
    <property type="match status" value="1"/>
</dbReference>
<gene>
    <name evidence="3" type="ORF">IPF40_12415</name>
</gene>
<dbReference type="InterPro" id="IPR020568">
    <property type="entry name" value="Ribosomal_Su5_D2-typ_SF"/>
</dbReference>
<evidence type="ECO:0000313" key="4">
    <source>
        <dbReference type="Proteomes" id="UP000718281"/>
    </source>
</evidence>
<reference evidence="3 4" key="1">
    <citation type="submission" date="2020-10" db="EMBL/GenBank/DDBJ databases">
        <title>Connecting structure to function with the recovery of over 1000 high-quality activated sludge metagenome-assembled genomes encoding full-length rRNA genes using long-read sequencing.</title>
        <authorList>
            <person name="Singleton C.M."/>
            <person name="Petriglieri F."/>
            <person name="Kristensen J.M."/>
            <person name="Kirkegaard R.H."/>
            <person name="Michaelsen T.Y."/>
            <person name="Andersen M.H."/>
            <person name="Karst S.M."/>
            <person name="Dueholm M.S."/>
            <person name="Nielsen P.H."/>
            <person name="Albertsen M."/>
        </authorList>
    </citation>
    <scope>NUCLEOTIDE SEQUENCE [LARGE SCALE GENOMIC DNA]</scope>
    <source>
        <strain evidence="3">AalE_18-Q3-R2-46_BAT3C.188</strain>
    </source>
</reference>
<dbReference type="InterPro" id="IPR003593">
    <property type="entry name" value="AAA+_ATPase"/>
</dbReference>
<organism evidence="3 4">
    <name type="scientific">Candidatus Phosphoribacter hodrii</name>
    <dbReference type="NCBI Taxonomy" id="2953743"/>
    <lineage>
        <taxon>Bacteria</taxon>
        <taxon>Bacillati</taxon>
        <taxon>Actinomycetota</taxon>
        <taxon>Actinomycetes</taxon>
        <taxon>Micrococcales</taxon>
        <taxon>Dermatophilaceae</taxon>
        <taxon>Candidatus Phosphoribacter</taxon>
    </lineage>
</organism>
<feature type="domain" description="AAA+ ATPase" evidence="2">
    <location>
        <begin position="215"/>
        <end position="399"/>
    </location>
</feature>
<dbReference type="AlphaFoldDB" id="A0A935CEB7"/>
<dbReference type="GO" id="GO:0005524">
    <property type="term" value="F:ATP binding"/>
    <property type="evidence" value="ECO:0007669"/>
    <property type="project" value="InterPro"/>
</dbReference>
<comment type="caution">
    <text evidence="3">The sequence shown here is derived from an EMBL/GenBank/DDBJ whole genome shotgun (WGS) entry which is preliminary data.</text>
</comment>
<dbReference type="InterPro" id="IPR025158">
    <property type="entry name" value="Mg_chelat-rel_C"/>
</dbReference>
<evidence type="ECO:0000259" key="2">
    <source>
        <dbReference type="SMART" id="SM00382"/>
    </source>
</evidence>
<evidence type="ECO:0000313" key="3">
    <source>
        <dbReference type="EMBL" id="MBK6301803.1"/>
    </source>
</evidence>
<dbReference type="PANTHER" id="PTHR32039:SF7">
    <property type="entry name" value="COMPETENCE PROTEIN COMM"/>
    <property type="match status" value="1"/>
</dbReference>